<protein>
    <recommendedName>
        <fullName evidence="4">Alpha-ketoglutarate decarboxylase</fullName>
    </recommendedName>
</protein>
<evidence type="ECO:0000313" key="3">
    <source>
        <dbReference type="Proteomes" id="UP001230035"/>
    </source>
</evidence>
<organism evidence="2 3">
    <name type="scientific">Flavobacterium sedimenticola</name>
    <dbReference type="NCBI Taxonomy" id="3043286"/>
    <lineage>
        <taxon>Bacteria</taxon>
        <taxon>Pseudomonadati</taxon>
        <taxon>Bacteroidota</taxon>
        <taxon>Flavobacteriia</taxon>
        <taxon>Flavobacteriales</taxon>
        <taxon>Flavobacteriaceae</taxon>
        <taxon>Flavobacterium</taxon>
    </lineage>
</organism>
<dbReference type="EMBL" id="JASGBP010000001">
    <property type="protein sequence ID" value="MDI9256393.1"/>
    <property type="molecule type" value="Genomic_DNA"/>
</dbReference>
<name>A0ABT6XMT1_9FLAO</name>
<keyword evidence="1" id="KW-0732">Signal</keyword>
<feature type="signal peptide" evidence="1">
    <location>
        <begin position="1"/>
        <end position="25"/>
    </location>
</feature>
<dbReference type="RefSeq" id="WP_283238070.1">
    <property type="nucleotide sequence ID" value="NZ_JASGBP010000001.1"/>
</dbReference>
<keyword evidence="3" id="KW-1185">Reference proteome</keyword>
<dbReference type="Proteomes" id="UP001230035">
    <property type="component" value="Unassembled WGS sequence"/>
</dbReference>
<evidence type="ECO:0000256" key="1">
    <source>
        <dbReference type="SAM" id="SignalP"/>
    </source>
</evidence>
<reference evidence="2 3" key="1">
    <citation type="submission" date="2023-05" db="EMBL/GenBank/DDBJ databases">
        <title>Flavobacterium sedimenti sp. nov., isolated from the sediment.</title>
        <authorList>
            <person name="Wu N."/>
        </authorList>
    </citation>
    <scope>NUCLEOTIDE SEQUENCE [LARGE SCALE GENOMIC DNA]</scope>
    <source>
        <strain evidence="2 3">YZ-48</strain>
    </source>
</reference>
<comment type="caution">
    <text evidence="2">The sequence shown here is derived from an EMBL/GenBank/DDBJ whole genome shotgun (WGS) entry which is preliminary data.</text>
</comment>
<sequence>MNPFKTLVKLGSFLLFLTVSNTGFSQEQNSPKAKTDSFWDHVQFGGGFGLAVGNDFTDITIAPSAIYRFNSPFAAGVSLQYSHLKQKNFYTSNVIGASLIGLYNPIEEIQLSVELEEVNVNNTYADLYGNIKRSFWNTGLYLGAGYCAENVTIGARFNVLFDRDKDIYSDAFMPFVRVYF</sequence>
<gene>
    <name evidence="2" type="ORF">QHT84_03080</name>
</gene>
<feature type="chain" id="PRO_5047058630" description="Alpha-ketoglutarate decarboxylase" evidence="1">
    <location>
        <begin position="26"/>
        <end position="180"/>
    </location>
</feature>
<evidence type="ECO:0008006" key="4">
    <source>
        <dbReference type="Google" id="ProtNLM"/>
    </source>
</evidence>
<proteinExistence type="predicted"/>
<evidence type="ECO:0000313" key="2">
    <source>
        <dbReference type="EMBL" id="MDI9256393.1"/>
    </source>
</evidence>
<accession>A0ABT6XMT1</accession>